<sequence>MASAGSSAFRRFLNSETGPKTVHFWAPVLKWAVVIAGIADLKRPVESLSGTQQIALFATGAIWTRWCLIIKPRNVMLASVNFFLGAVAGGQLVRIAMYNHSIGLSASESVKAILSG</sequence>
<feature type="transmembrane region" description="Helical" evidence="9">
    <location>
        <begin position="75"/>
        <end position="97"/>
    </location>
</feature>
<evidence type="ECO:0000256" key="8">
    <source>
        <dbReference type="ARBA" id="ARBA00023136"/>
    </source>
</evidence>
<dbReference type="InterPro" id="IPR005336">
    <property type="entry name" value="MPC"/>
</dbReference>
<comment type="subcellular location">
    <subcellularLocation>
        <location evidence="1 9">Mitochondrion inner membrane</location>
        <topology evidence="1 9">Multi-pass membrane protein</topology>
    </subcellularLocation>
</comment>
<evidence type="ECO:0000313" key="11">
    <source>
        <dbReference type="Proteomes" id="UP000095023"/>
    </source>
</evidence>
<keyword evidence="3 9" id="KW-0813">Transport</keyword>
<evidence type="ECO:0000256" key="2">
    <source>
        <dbReference type="ARBA" id="ARBA00006416"/>
    </source>
</evidence>
<evidence type="ECO:0000256" key="9">
    <source>
        <dbReference type="RuleBase" id="RU363100"/>
    </source>
</evidence>
<proteinExistence type="inferred from homology"/>
<dbReference type="Pfam" id="PF03650">
    <property type="entry name" value="MPC"/>
    <property type="match status" value="1"/>
</dbReference>
<keyword evidence="7 9" id="KW-0496">Mitochondrion</keyword>
<organism evidence="10 11">
    <name type="scientific">Tortispora caseinolytica NRRL Y-17796</name>
    <dbReference type="NCBI Taxonomy" id="767744"/>
    <lineage>
        <taxon>Eukaryota</taxon>
        <taxon>Fungi</taxon>
        <taxon>Dikarya</taxon>
        <taxon>Ascomycota</taxon>
        <taxon>Saccharomycotina</taxon>
        <taxon>Trigonopsidomycetes</taxon>
        <taxon>Trigonopsidales</taxon>
        <taxon>Trigonopsidaceae</taxon>
        <taxon>Tortispora</taxon>
    </lineage>
</organism>
<feature type="non-terminal residue" evidence="10">
    <location>
        <position position="116"/>
    </location>
</feature>
<dbReference type="OrthoDB" id="869189at2759"/>
<keyword evidence="6 9" id="KW-1133">Transmembrane helix</keyword>
<dbReference type="PANTHER" id="PTHR14154">
    <property type="entry name" value="UPF0041 BRAIN PROTEIN 44-RELATED"/>
    <property type="match status" value="1"/>
</dbReference>
<dbReference type="GO" id="GO:0006850">
    <property type="term" value="P:pyruvate import into mitochondria"/>
    <property type="evidence" value="ECO:0007669"/>
    <property type="project" value="InterPro"/>
</dbReference>
<evidence type="ECO:0000256" key="1">
    <source>
        <dbReference type="ARBA" id="ARBA00004448"/>
    </source>
</evidence>
<evidence type="ECO:0000256" key="7">
    <source>
        <dbReference type="ARBA" id="ARBA00023128"/>
    </source>
</evidence>
<evidence type="ECO:0000256" key="3">
    <source>
        <dbReference type="ARBA" id="ARBA00022448"/>
    </source>
</evidence>
<dbReference type="Proteomes" id="UP000095023">
    <property type="component" value="Unassembled WGS sequence"/>
</dbReference>
<keyword evidence="11" id="KW-1185">Reference proteome</keyword>
<evidence type="ECO:0000313" key="10">
    <source>
        <dbReference type="EMBL" id="ODV90400.1"/>
    </source>
</evidence>
<comment type="similarity">
    <text evidence="2 9">Belongs to the mitochondrial pyruvate carrier (MPC) (TC 2.A.105) family.</text>
</comment>
<reference evidence="11" key="1">
    <citation type="submission" date="2016-02" db="EMBL/GenBank/DDBJ databases">
        <title>Comparative genomics of biotechnologically important yeasts.</title>
        <authorList>
            <consortium name="DOE Joint Genome Institute"/>
            <person name="Riley R."/>
            <person name="Haridas S."/>
            <person name="Wolfe K.H."/>
            <person name="Lopes M.R."/>
            <person name="Hittinger C.T."/>
            <person name="Goker M."/>
            <person name="Salamov A."/>
            <person name="Wisecaver J."/>
            <person name="Long T.M."/>
            <person name="Aerts A.L."/>
            <person name="Barry K."/>
            <person name="Choi C."/>
            <person name="Clum A."/>
            <person name="Coughlan A.Y."/>
            <person name="Deshpande S."/>
            <person name="Douglass A.P."/>
            <person name="Hanson S.J."/>
            <person name="Klenk H.-P."/>
            <person name="Labutti K."/>
            <person name="Lapidus A."/>
            <person name="Lindquist E."/>
            <person name="Lipzen A."/>
            <person name="Meier-Kolthoff J.P."/>
            <person name="Ohm R.A."/>
            <person name="Otillar R.P."/>
            <person name="Pangilinan J."/>
            <person name="Peng Y."/>
            <person name="Rokas A."/>
            <person name="Rosa C.A."/>
            <person name="Scheuner C."/>
            <person name="Sibirny A.A."/>
            <person name="Slot J.C."/>
            <person name="Stielow J.B."/>
            <person name="Sun H."/>
            <person name="Kurtzman C.P."/>
            <person name="Blackwell M."/>
            <person name="Jeffries T.W."/>
            <person name="Grigoriev I.V."/>
        </authorList>
    </citation>
    <scope>NUCLEOTIDE SEQUENCE [LARGE SCALE GENOMIC DNA]</scope>
    <source>
        <strain evidence="11">NRRL Y-17796</strain>
    </source>
</reference>
<protein>
    <recommendedName>
        <fullName evidence="9">Mitochondrial pyruvate carrier</fullName>
    </recommendedName>
</protein>
<comment type="caution">
    <text evidence="9">Lacks conserved residue(s) required for the propagation of feature annotation.</text>
</comment>
<evidence type="ECO:0000256" key="4">
    <source>
        <dbReference type="ARBA" id="ARBA00022692"/>
    </source>
</evidence>
<dbReference type="AlphaFoldDB" id="A0A1E4TF66"/>
<keyword evidence="5 9" id="KW-0999">Mitochondrion inner membrane</keyword>
<name>A0A1E4TF66_9ASCO</name>
<keyword evidence="4 9" id="KW-0812">Transmembrane</keyword>
<gene>
    <name evidence="10" type="ORF">CANCADRAFT_17684</name>
</gene>
<evidence type="ECO:0000256" key="5">
    <source>
        <dbReference type="ARBA" id="ARBA00022792"/>
    </source>
</evidence>
<dbReference type="GO" id="GO:0005743">
    <property type="term" value="C:mitochondrial inner membrane"/>
    <property type="evidence" value="ECO:0007669"/>
    <property type="project" value="UniProtKB-SubCell"/>
</dbReference>
<evidence type="ECO:0000256" key="6">
    <source>
        <dbReference type="ARBA" id="ARBA00022989"/>
    </source>
</evidence>
<keyword evidence="8 9" id="KW-0472">Membrane</keyword>
<accession>A0A1E4TF66</accession>
<comment type="function">
    <text evidence="9">Mediates the uptake of pyruvate into mitochondria.</text>
</comment>
<dbReference type="EMBL" id="KV453842">
    <property type="protein sequence ID" value="ODV90400.1"/>
    <property type="molecule type" value="Genomic_DNA"/>
</dbReference>